<name>A0A2M9X9D7_9LEPT</name>
<sequence length="63" mass="6940">MKPGDKAKLTKRSFLLKGVIVLTGAQVEIQEIDGDKVSVLYNDREGYPHTIEDLTLADLAPID</sequence>
<dbReference type="EMBL" id="NPDN01000009">
    <property type="protein sequence ID" value="PJZ24308.1"/>
    <property type="molecule type" value="Genomic_DNA"/>
</dbReference>
<dbReference type="OrthoDB" id="344035at2"/>
<dbReference type="RefSeq" id="WP_100707905.1">
    <property type="nucleotide sequence ID" value="NZ_NPDL01000009.1"/>
</dbReference>
<evidence type="ECO:0000313" key="1">
    <source>
        <dbReference type="EMBL" id="PJZ24308.1"/>
    </source>
</evidence>
<keyword evidence="2" id="KW-1185">Reference proteome</keyword>
<proteinExistence type="predicted"/>
<dbReference type="AlphaFoldDB" id="A0A2M9X9D7"/>
<evidence type="ECO:0000313" key="2">
    <source>
        <dbReference type="Proteomes" id="UP000232196"/>
    </source>
</evidence>
<comment type="caution">
    <text evidence="1">The sequence shown here is derived from an EMBL/GenBank/DDBJ whole genome shotgun (WGS) entry which is preliminary data.</text>
</comment>
<protein>
    <submittedName>
        <fullName evidence="1">Uncharacterized protein</fullName>
    </submittedName>
</protein>
<gene>
    <name evidence="1" type="ORF">CH357_16735</name>
</gene>
<reference evidence="1 2" key="1">
    <citation type="submission" date="2017-07" db="EMBL/GenBank/DDBJ databases">
        <title>Leptospira spp. isolated from tropical soils.</title>
        <authorList>
            <person name="Thibeaux R."/>
            <person name="Iraola G."/>
            <person name="Ferres I."/>
            <person name="Bierque E."/>
            <person name="Girault D."/>
            <person name="Soupe-Gilbert M.-E."/>
            <person name="Picardeau M."/>
            <person name="Goarant C."/>
        </authorList>
    </citation>
    <scope>NUCLEOTIDE SEQUENCE [LARGE SCALE GENOMIC DNA]</scope>
    <source>
        <strain evidence="1 2">MCA1-C-A1</strain>
    </source>
</reference>
<dbReference type="Proteomes" id="UP000232196">
    <property type="component" value="Unassembled WGS sequence"/>
</dbReference>
<organism evidence="1 2">
    <name type="scientific">Leptospira hartskeerlii</name>
    <dbReference type="NCBI Taxonomy" id="2023177"/>
    <lineage>
        <taxon>Bacteria</taxon>
        <taxon>Pseudomonadati</taxon>
        <taxon>Spirochaetota</taxon>
        <taxon>Spirochaetia</taxon>
        <taxon>Leptospirales</taxon>
        <taxon>Leptospiraceae</taxon>
        <taxon>Leptospira</taxon>
    </lineage>
</organism>
<accession>A0A2M9X9D7</accession>